<dbReference type="AlphaFoldDB" id="A0A6C0H0H0"/>
<protein>
    <submittedName>
        <fullName evidence="1">Uncharacterized protein</fullName>
    </submittedName>
</protein>
<organism evidence="1">
    <name type="scientific">viral metagenome</name>
    <dbReference type="NCBI Taxonomy" id="1070528"/>
    <lineage>
        <taxon>unclassified sequences</taxon>
        <taxon>metagenomes</taxon>
        <taxon>organismal metagenomes</taxon>
    </lineage>
</organism>
<name>A0A6C0H0H0_9ZZZZ</name>
<dbReference type="EMBL" id="MN739831">
    <property type="protein sequence ID" value="QHT73645.1"/>
    <property type="molecule type" value="Genomic_DNA"/>
</dbReference>
<reference evidence="1" key="1">
    <citation type="journal article" date="2020" name="Nature">
        <title>Giant virus diversity and host interactions through global metagenomics.</title>
        <authorList>
            <person name="Schulz F."/>
            <person name="Roux S."/>
            <person name="Paez-Espino D."/>
            <person name="Jungbluth S."/>
            <person name="Walsh D.A."/>
            <person name="Denef V.J."/>
            <person name="McMahon K.D."/>
            <person name="Konstantinidis K.T."/>
            <person name="Eloe-Fadrosh E.A."/>
            <person name="Kyrpides N.C."/>
            <person name="Woyke T."/>
        </authorList>
    </citation>
    <scope>NUCLEOTIDE SEQUENCE</scope>
    <source>
        <strain evidence="1">GVMAG-M-3300023179-4</strain>
    </source>
</reference>
<accession>A0A6C0H0H0</accession>
<evidence type="ECO:0000313" key="1">
    <source>
        <dbReference type="EMBL" id="QHT73645.1"/>
    </source>
</evidence>
<proteinExistence type="predicted"/>
<sequence>MEEIKNLVNQKYKETEELSKNSTIGEFLLKTHDETFSNIDLISHEMAIVPLKRYLSLNMESDGIDLILRIGGDKLYTDENFKLFVIKINEYFDKIIQDKEYVSIEENIENENQIYDKFKSILKKLI</sequence>